<accession>A0A8J9THB1</accession>
<keyword evidence="1" id="KW-0812">Transmembrane</keyword>
<dbReference type="PANTHER" id="PTHR35283:SF3">
    <property type="entry name" value="T12C22.21 PROTEIN"/>
    <property type="match status" value="1"/>
</dbReference>
<organism evidence="3">
    <name type="scientific">Phaeodactylum tricornutum</name>
    <name type="common">Diatom</name>
    <dbReference type="NCBI Taxonomy" id="2850"/>
    <lineage>
        <taxon>Eukaryota</taxon>
        <taxon>Sar</taxon>
        <taxon>Stramenopiles</taxon>
        <taxon>Ochrophyta</taxon>
        <taxon>Bacillariophyta</taxon>
        <taxon>Bacillariophyceae</taxon>
        <taxon>Bacillariophycidae</taxon>
        <taxon>Naviculales</taxon>
        <taxon>Phaeodactylaceae</taxon>
        <taxon>Phaeodactylum</taxon>
    </lineage>
</organism>
<dbReference type="Proteomes" id="UP000836788">
    <property type="component" value="Chromosome 12"/>
</dbReference>
<dbReference type="InterPro" id="IPR021414">
    <property type="entry name" value="DUF3054"/>
</dbReference>
<keyword evidence="2" id="KW-0732">Signal</keyword>
<evidence type="ECO:0000313" key="3">
    <source>
        <dbReference type="EMBL" id="CAG9280048.1"/>
    </source>
</evidence>
<dbReference type="Pfam" id="PF11255">
    <property type="entry name" value="DUF3054"/>
    <property type="match status" value="1"/>
</dbReference>
<feature type="transmembrane region" description="Helical" evidence="1">
    <location>
        <begin position="168"/>
        <end position="192"/>
    </location>
</feature>
<evidence type="ECO:0000256" key="1">
    <source>
        <dbReference type="SAM" id="Phobius"/>
    </source>
</evidence>
<evidence type="ECO:0000256" key="2">
    <source>
        <dbReference type="SAM" id="SignalP"/>
    </source>
</evidence>
<dbReference type="OMA" id="MEGFFVE"/>
<protein>
    <submittedName>
        <fullName evidence="3">Uncharacterized protein</fullName>
    </submittedName>
</protein>
<feature type="chain" id="PRO_5035432645" evidence="2">
    <location>
        <begin position="26"/>
        <end position="201"/>
    </location>
</feature>
<keyword evidence="1" id="KW-1133">Transmembrane helix</keyword>
<reference evidence="3" key="1">
    <citation type="submission" date="2022-02" db="EMBL/GenBank/DDBJ databases">
        <authorList>
            <person name="Giguere J D."/>
        </authorList>
    </citation>
    <scope>NUCLEOTIDE SEQUENCE</scope>
    <source>
        <strain evidence="3">CCAP 1055/1</strain>
    </source>
</reference>
<dbReference type="EMBL" id="OU594953">
    <property type="protein sequence ID" value="CAG9280048.1"/>
    <property type="molecule type" value="Genomic_DNA"/>
</dbReference>
<name>A0A8J9THB1_PHATR</name>
<keyword evidence="1" id="KW-0472">Membrane</keyword>
<sequence length="201" mass="21381">MKSRIIAILARAFTLVSLSIPNSRCFTPASNRVSCLVSARPVELYQYSTTALQMEEKKSTKTLSSPLDRPALAVVDSLAILGFAAVGKASHAPDGSWDIGAVTLTAFPFWAAWLATSPLTGVYSINAVTQADGNLVQAELVTTGKGWIVAVPLGIALRGMIKGYVPPLSFIVVTMIATFVILGGARILFAFAEDFFVELVD</sequence>
<dbReference type="AlphaFoldDB" id="A0A8J9THB1"/>
<dbReference type="PANTHER" id="PTHR35283">
    <property type="entry name" value="T12C22.21 PROTEIN"/>
    <property type="match status" value="1"/>
</dbReference>
<proteinExistence type="predicted"/>
<gene>
    <name evidence="3" type="ORF">PTTT1_LOCUS12037</name>
</gene>
<feature type="signal peptide" evidence="2">
    <location>
        <begin position="1"/>
        <end position="25"/>
    </location>
</feature>